<dbReference type="Gene3D" id="3.60.15.10">
    <property type="entry name" value="Ribonuclease Z/Hydroxyacylglutathione hydrolase-like"/>
    <property type="match status" value="1"/>
</dbReference>
<dbReference type="Pfam" id="PF14234">
    <property type="entry name" value="DUF4336"/>
    <property type="match status" value="1"/>
</dbReference>
<reference evidence="1 2" key="1">
    <citation type="submission" date="2018-02" db="EMBL/GenBank/DDBJ databases">
        <title>The genomes of Aspergillus section Nigri reveals drivers in fungal speciation.</title>
        <authorList>
            <consortium name="DOE Joint Genome Institute"/>
            <person name="Vesth T.C."/>
            <person name="Nybo J."/>
            <person name="Theobald S."/>
            <person name="Brandl J."/>
            <person name="Frisvad J.C."/>
            <person name="Nielsen K.F."/>
            <person name="Lyhne E.K."/>
            <person name="Kogle M.E."/>
            <person name="Kuo A."/>
            <person name="Riley R."/>
            <person name="Clum A."/>
            <person name="Nolan M."/>
            <person name="Lipzen A."/>
            <person name="Salamov A."/>
            <person name="Henrissat B."/>
            <person name="Wiebenga A."/>
            <person name="De vries R.P."/>
            <person name="Grigoriev I.V."/>
            <person name="Mortensen U.H."/>
            <person name="Andersen M.R."/>
            <person name="Baker S.E."/>
        </authorList>
    </citation>
    <scope>NUCLEOTIDE SEQUENCE [LARGE SCALE GENOMIC DNA]</scope>
    <source>
        <strain evidence="1 2">CBS 121593</strain>
    </source>
</reference>
<evidence type="ECO:0000313" key="1">
    <source>
        <dbReference type="EMBL" id="RAK97336.1"/>
    </source>
</evidence>
<dbReference type="OrthoDB" id="421671at2759"/>
<organism evidence="1 2">
    <name type="scientific">Aspergillus ibericus CBS 121593</name>
    <dbReference type="NCBI Taxonomy" id="1448316"/>
    <lineage>
        <taxon>Eukaryota</taxon>
        <taxon>Fungi</taxon>
        <taxon>Dikarya</taxon>
        <taxon>Ascomycota</taxon>
        <taxon>Pezizomycotina</taxon>
        <taxon>Eurotiomycetes</taxon>
        <taxon>Eurotiomycetidae</taxon>
        <taxon>Eurotiales</taxon>
        <taxon>Aspergillaceae</taxon>
        <taxon>Aspergillus</taxon>
        <taxon>Aspergillus subgen. Circumdati</taxon>
    </lineage>
</organism>
<dbReference type="InterPro" id="IPR036866">
    <property type="entry name" value="RibonucZ/Hydroxyglut_hydro"/>
</dbReference>
<protein>
    <recommendedName>
        <fullName evidence="3">Metallo-beta-lactamase domain-containing protein</fullName>
    </recommendedName>
</protein>
<dbReference type="EMBL" id="KZ824464">
    <property type="protein sequence ID" value="RAK97336.1"/>
    <property type="molecule type" value="Genomic_DNA"/>
</dbReference>
<dbReference type="GeneID" id="37222000"/>
<evidence type="ECO:0000313" key="2">
    <source>
        <dbReference type="Proteomes" id="UP000249402"/>
    </source>
</evidence>
<dbReference type="InterPro" id="IPR025638">
    <property type="entry name" value="DUF4336"/>
</dbReference>
<name>A0A395GPQ7_9EURO</name>
<accession>A0A395GPQ7</accession>
<dbReference type="VEuPathDB" id="FungiDB:BO80DRAFT_389970"/>
<dbReference type="SUPFAM" id="SSF56281">
    <property type="entry name" value="Metallo-hydrolase/oxidoreductase"/>
    <property type="match status" value="1"/>
</dbReference>
<proteinExistence type="predicted"/>
<feature type="non-terminal residue" evidence="1">
    <location>
        <position position="275"/>
    </location>
</feature>
<sequence length="275" mass="30682">MSGTELFPGDPSDVMVIRQVTEDITTFSVPFARFGLLKFGGRGTLIRLKTGNLAIFSPVALTPTVQNLLTTTGTGKITYIIAPDLEHHIFLSTWKTAFPDAVILAPEGLYEKRQRDPTSYPDNTPFEFIFTKENKQTLHISEEFHDDFEIEYVDGHSNREIVLLHKESKTMIEADLLFNLPATEQYARSGEGAGQGWLNRAFMPLGRLGTGTGTGSGGWQAWFVWWVLSKGDRESFGRSVRRIASWEFGRVIPCHGDVVESGGGEVFRGVFGRFL</sequence>
<keyword evidence="2" id="KW-1185">Reference proteome</keyword>
<dbReference type="RefSeq" id="XP_025571664.1">
    <property type="nucleotide sequence ID" value="XM_025717135.1"/>
</dbReference>
<dbReference type="Proteomes" id="UP000249402">
    <property type="component" value="Unassembled WGS sequence"/>
</dbReference>
<dbReference type="PANTHER" id="PTHR33835:SF1">
    <property type="entry name" value="METALLO-BETA-LACTAMASE DOMAIN-CONTAINING PROTEIN"/>
    <property type="match status" value="1"/>
</dbReference>
<dbReference type="PANTHER" id="PTHR33835">
    <property type="entry name" value="YALI0C07656P"/>
    <property type="match status" value="1"/>
</dbReference>
<dbReference type="AlphaFoldDB" id="A0A395GPQ7"/>
<evidence type="ECO:0008006" key="3">
    <source>
        <dbReference type="Google" id="ProtNLM"/>
    </source>
</evidence>
<gene>
    <name evidence="1" type="ORF">BO80DRAFT_389970</name>
</gene>